<evidence type="ECO:0000259" key="1">
    <source>
        <dbReference type="Pfam" id="PF07866"/>
    </source>
</evidence>
<evidence type="ECO:0000313" key="3">
    <source>
        <dbReference type="Proteomes" id="UP000007953"/>
    </source>
</evidence>
<name>F6G118_RALS8</name>
<proteinExistence type="predicted"/>
<evidence type="ECO:0000313" key="2">
    <source>
        <dbReference type="EMBL" id="AEG69148.1"/>
    </source>
</evidence>
<dbReference type="PATRIC" id="fig|1031711.3.peg.1796"/>
<dbReference type="Proteomes" id="UP000007953">
    <property type="component" value="Chromosome"/>
</dbReference>
<gene>
    <name evidence="2" type="ordered locus">RSPO_c01848</name>
</gene>
<dbReference type="InterPro" id="IPR037135">
    <property type="entry name" value="DUF1653-like_dom_sf"/>
</dbReference>
<sequence>MMASRSPEDAMQPTPARRYRHYKGGEYEWLCEATYEPDPTVRMTVYRAAANGTVWVRPSAMFHEMVEVDGRQVPRFAPID</sequence>
<dbReference type="HOGENOM" id="CLU_097488_4_2_4"/>
<dbReference type="Gene3D" id="2.30.30.320">
    <property type="entry name" value="DUF1653-like domain"/>
    <property type="match status" value="1"/>
</dbReference>
<dbReference type="Pfam" id="PF07866">
    <property type="entry name" value="DUF1653"/>
    <property type="match status" value="1"/>
</dbReference>
<reference evidence="2 3" key="1">
    <citation type="journal article" date="2011" name="J. Bacteriol.">
        <title>Complete genome sequence of the plant pathogen Ralstonia solanacearum strain Po82.</title>
        <authorList>
            <person name="Xu J."/>
            <person name="Zheng H.J."/>
            <person name="Liu L."/>
            <person name="Pan Z.C."/>
            <person name="Prior P."/>
            <person name="Tang B."/>
            <person name="Xu J.S."/>
            <person name="Zhang H."/>
            <person name="Tian Q."/>
            <person name="Zhang L.Q."/>
            <person name="Feng J."/>
        </authorList>
    </citation>
    <scope>NUCLEOTIDE SEQUENCE [LARGE SCALE GENOMIC DNA]</scope>
    <source>
        <strain evidence="2 3">Po82</strain>
    </source>
</reference>
<dbReference type="EMBL" id="CP002819">
    <property type="protein sequence ID" value="AEG69148.1"/>
    <property type="molecule type" value="Genomic_DNA"/>
</dbReference>
<feature type="domain" description="DUF1653" evidence="1">
    <location>
        <begin position="18"/>
        <end position="77"/>
    </location>
</feature>
<organism evidence="2 3">
    <name type="scientific">Ralstonia solanacearum (strain Po82)</name>
    <dbReference type="NCBI Taxonomy" id="1031711"/>
    <lineage>
        <taxon>Bacteria</taxon>
        <taxon>Pseudomonadati</taxon>
        <taxon>Pseudomonadota</taxon>
        <taxon>Betaproteobacteria</taxon>
        <taxon>Burkholderiales</taxon>
        <taxon>Burkholderiaceae</taxon>
        <taxon>Ralstonia</taxon>
        <taxon>Ralstonia solanacearum species complex</taxon>
    </lineage>
</organism>
<dbReference type="InterPro" id="IPR023387">
    <property type="entry name" value="DUF1653-like_dom"/>
</dbReference>
<protein>
    <recommendedName>
        <fullName evidence="1">DUF1653 domain-containing protein</fullName>
    </recommendedName>
</protein>
<dbReference type="KEGG" id="rsn:RSPO_c01848"/>
<accession>F6G118</accession>
<dbReference type="eggNOG" id="COG4728">
    <property type="taxonomic scope" value="Bacteria"/>
</dbReference>
<dbReference type="AlphaFoldDB" id="F6G118"/>